<evidence type="ECO:0000313" key="3">
    <source>
        <dbReference type="Proteomes" id="UP000606172"/>
    </source>
</evidence>
<dbReference type="Proteomes" id="UP000606172">
    <property type="component" value="Unassembled WGS sequence"/>
</dbReference>
<evidence type="ECO:0000256" key="1">
    <source>
        <dbReference type="ARBA" id="ARBA00005254"/>
    </source>
</evidence>
<dbReference type="RefSeq" id="WP_204024560.1">
    <property type="nucleotide sequence ID" value="NZ_BOOW01000013.1"/>
</dbReference>
<comment type="similarity">
    <text evidence="1">Belongs to the enoyl-CoA hydratase/isomerase family.</text>
</comment>
<dbReference type="AlphaFoldDB" id="A0A919RET2"/>
<gene>
    <name evidence="2" type="primary">paaG_1</name>
    <name evidence="2" type="ORF">Ssi02_22980</name>
</gene>
<dbReference type="PANTHER" id="PTHR43802">
    <property type="entry name" value="ENOYL-COA HYDRATASE"/>
    <property type="match status" value="1"/>
</dbReference>
<comment type="caution">
    <text evidence="2">The sequence shown here is derived from an EMBL/GenBank/DDBJ whole genome shotgun (WGS) entry which is preliminary data.</text>
</comment>
<dbReference type="PANTHER" id="PTHR43802:SF1">
    <property type="entry name" value="IP11341P-RELATED"/>
    <property type="match status" value="1"/>
</dbReference>
<dbReference type="Pfam" id="PF00378">
    <property type="entry name" value="ECH_1"/>
    <property type="match status" value="1"/>
</dbReference>
<dbReference type="InterPro" id="IPR001753">
    <property type="entry name" value="Enoyl-CoA_hydra/iso"/>
</dbReference>
<proteinExistence type="inferred from homology"/>
<dbReference type="GO" id="GO:0003824">
    <property type="term" value="F:catalytic activity"/>
    <property type="evidence" value="ECO:0007669"/>
    <property type="project" value="UniProtKB-ARBA"/>
</dbReference>
<accession>A0A919RET2</accession>
<dbReference type="SUPFAM" id="SSF52096">
    <property type="entry name" value="ClpP/crotonase"/>
    <property type="match status" value="1"/>
</dbReference>
<dbReference type="Gene3D" id="3.90.226.10">
    <property type="entry name" value="2-enoyl-CoA Hydratase, Chain A, domain 1"/>
    <property type="match status" value="1"/>
</dbReference>
<name>A0A919RET2_9ACTN</name>
<keyword evidence="3" id="KW-1185">Reference proteome</keyword>
<dbReference type="CDD" id="cd06558">
    <property type="entry name" value="crotonase-like"/>
    <property type="match status" value="1"/>
</dbReference>
<organism evidence="2 3">
    <name type="scientific">Sinosporangium siamense</name>
    <dbReference type="NCBI Taxonomy" id="1367973"/>
    <lineage>
        <taxon>Bacteria</taxon>
        <taxon>Bacillati</taxon>
        <taxon>Actinomycetota</taxon>
        <taxon>Actinomycetes</taxon>
        <taxon>Streptosporangiales</taxon>
        <taxon>Streptosporangiaceae</taxon>
        <taxon>Sinosporangium</taxon>
    </lineage>
</organism>
<dbReference type="InterPro" id="IPR029045">
    <property type="entry name" value="ClpP/crotonase-like_dom_sf"/>
</dbReference>
<protein>
    <submittedName>
        <fullName evidence="2">Enoyl-CoA hydratase</fullName>
    </submittedName>
</protein>
<dbReference type="EMBL" id="BOOW01000013">
    <property type="protein sequence ID" value="GII92067.1"/>
    <property type="molecule type" value="Genomic_DNA"/>
</dbReference>
<reference evidence="2" key="1">
    <citation type="submission" date="2021-01" db="EMBL/GenBank/DDBJ databases">
        <title>Whole genome shotgun sequence of Sinosporangium siamense NBRC 109515.</title>
        <authorList>
            <person name="Komaki H."/>
            <person name="Tamura T."/>
        </authorList>
    </citation>
    <scope>NUCLEOTIDE SEQUENCE</scope>
    <source>
        <strain evidence="2">NBRC 109515</strain>
    </source>
</reference>
<evidence type="ECO:0000313" key="2">
    <source>
        <dbReference type="EMBL" id="GII92067.1"/>
    </source>
</evidence>
<sequence length="259" mass="26887">MGDLVVERSGRVGVVRFDRPAKLNAFTSAMLADLAAALAELANDPRTSALVLTGTGRAFSAGIDLAEVAADLAGGDPAAQRARVAALQDLTRTLSVYPKPVISAVNGLAVGVGAELAIASDLRIAAESASFAFMEARRGLFPTNGVLYYLPRLVGHGRAMDLLLSGDPLTAADALTAGLVSRVLPEGDLLAHAVHLGETIAGAAPISVDLIRRAARRVWEMDLAQVLETETEGMLACLGSTDLVEGVTAFAARRTPDFD</sequence>